<dbReference type="InterPro" id="IPR001128">
    <property type="entry name" value="Cyt_P450"/>
</dbReference>
<evidence type="ECO:0000256" key="2">
    <source>
        <dbReference type="ARBA" id="ARBA00022617"/>
    </source>
</evidence>
<dbReference type="PRINTS" id="PR00463">
    <property type="entry name" value="EP450I"/>
</dbReference>
<dbReference type="Pfam" id="PF00067">
    <property type="entry name" value="p450"/>
    <property type="match status" value="1"/>
</dbReference>
<keyword evidence="4" id="KW-0560">Oxidoreductase</keyword>
<dbReference type="EMBL" id="BRYB01000504">
    <property type="protein sequence ID" value="GMI31363.1"/>
    <property type="molecule type" value="Genomic_DNA"/>
</dbReference>
<accession>A0ABQ6MSJ4</accession>
<dbReference type="PRINTS" id="PR00385">
    <property type="entry name" value="P450"/>
</dbReference>
<evidence type="ECO:0000256" key="5">
    <source>
        <dbReference type="ARBA" id="ARBA00023004"/>
    </source>
</evidence>
<keyword evidence="2" id="KW-0349">Heme</keyword>
<dbReference type="InterPro" id="IPR050196">
    <property type="entry name" value="Cytochrome_P450_Monoox"/>
</dbReference>
<reference evidence="7 8" key="1">
    <citation type="journal article" date="2023" name="Commun. Biol.">
        <title>Genome analysis of Parmales, the sister group of diatoms, reveals the evolutionary specialization of diatoms from phago-mixotrophs to photoautotrophs.</title>
        <authorList>
            <person name="Ban H."/>
            <person name="Sato S."/>
            <person name="Yoshikawa S."/>
            <person name="Yamada K."/>
            <person name="Nakamura Y."/>
            <person name="Ichinomiya M."/>
            <person name="Sato N."/>
            <person name="Blanc-Mathieu R."/>
            <person name="Endo H."/>
            <person name="Kuwata A."/>
            <person name="Ogata H."/>
        </authorList>
    </citation>
    <scope>NUCLEOTIDE SEQUENCE [LARGE SCALE GENOMIC DNA]</scope>
</reference>
<organism evidence="7 8">
    <name type="scientific">Tetraparma gracilis</name>
    <dbReference type="NCBI Taxonomy" id="2962635"/>
    <lineage>
        <taxon>Eukaryota</taxon>
        <taxon>Sar</taxon>
        <taxon>Stramenopiles</taxon>
        <taxon>Ochrophyta</taxon>
        <taxon>Bolidophyceae</taxon>
        <taxon>Parmales</taxon>
        <taxon>Triparmaceae</taxon>
        <taxon>Tetraparma</taxon>
    </lineage>
</organism>
<dbReference type="PANTHER" id="PTHR24291">
    <property type="entry name" value="CYTOCHROME P450 FAMILY 4"/>
    <property type="match status" value="1"/>
</dbReference>
<proteinExistence type="inferred from homology"/>
<keyword evidence="5" id="KW-0408">Iron</keyword>
<dbReference type="Proteomes" id="UP001165060">
    <property type="component" value="Unassembled WGS sequence"/>
</dbReference>
<sequence>MPAAPSSDPFLGSVRAMLSATPWDLMSAWHALLGPAYSFSLFSRPCVSLACPSLLRGVLHTQHSLFQKDVSFTYAPFLPLLGRGLVTAEGREWRRQRTKMSRALRIEVLEGIPGITLRAAQRLFSLLDERAAGGGTTDLSEAFRHLALQVVSEAILSLPPGEADRTFATMYLPIVEEGNRRVWNPLRAYAVALPFWWRHRADVRRLDRYIDSLISARLRTPAASWPADVLSKVLSNFVDSPASRRQVRDEVKTFILAGHETSAAMLAWAAHELVKGGGALEALREEAGRVWPGSSCATWTEEQLPSRTEELCDLTYSEACLKEALRLFSVVPTVTRTATKTTEIDGHTFPKGTTVMVGIQAVHSDPAHWPEPKAYRPERFLPGAPEIKPYTFIPFIDGPRNCLGQYLALLESKMVLSLLFKEFDVTPVAGMGGEKHPYMVPVVPKHGIVVRARRRVQAA</sequence>
<dbReference type="InterPro" id="IPR036396">
    <property type="entry name" value="Cyt_P450_sf"/>
</dbReference>
<evidence type="ECO:0008006" key="9">
    <source>
        <dbReference type="Google" id="ProtNLM"/>
    </source>
</evidence>
<evidence type="ECO:0000256" key="6">
    <source>
        <dbReference type="ARBA" id="ARBA00023033"/>
    </source>
</evidence>
<gene>
    <name evidence="7" type="ORF">TeGR_g6015</name>
</gene>
<name>A0ABQ6MSJ4_9STRA</name>
<comment type="caution">
    <text evidence="7">The sequence shown here is derived from an EMBL/GenBank/DDBJ whole genome shotgun (WGS) entry which is preliminary data.</text>
</comment>
<evidence type="ECO:0000256" key="3">
    <source>
        <dbReference type="ARBA" id="ARBA00022723"/>
    </source>
</evidence>
<keyword evidence="6" id="KW-0503">Monooxygenase</keyword>
<dbReference type="Gene3D" id="1.10.630.10">
    <property type="entry name" value="Cytochrome P450"/>
    <property type="match status" value="1"/>
</dbReference>
<dbReference type="PANTHER" id="PTHR24291:SF50">
    <property type="entry name" value="BIFUNCTIONAL ALBAFLAVENONE MONOOXYGENASE_TERPENE SYNTHASE"/>
    <property type="match status" value="1"/>
</dbReference>
<evidence type="ECO:0000313" key="8">
    <source>
        <dbReference type="Proteomes" id="UP001165060"/>
    </source>
</evidence>
<evidence type="ECO:0000313" key="7">
    <source>
        <dbReference type="EMBL" id="GMI31363.1"/>
    </source>
</evidence>
<evidence type="ECO:0000256" key="4">
    <source>
        <dbReference type="ARBA" id="ARBA00023002"/>
    </source>
</evidence>
<comment type="similarity">
    <text evidence="1">Belongs to the cytochrome P450 family.</text>
</comment>
<evidence type="ECO:0000256" key="1">
    <source>
        <dbReference type="ARBA" id="ARBA00010617"/>
    </source>
</evidence>
<keyword evidence="3" id="KW-0479">Metal-binding</keyword>
<dbReference type="SUPFAM" id="SSF48264">
    <property type="entry name" value="Cytochrome P450"/>
    <property type="match status" value="1"/>
</dbReference>
<keyword evidence="8" id="KW-1185">Reference proteome</keyword>
<dbReference type="InterPro" id="IPR002401">
    <property type="entry name" value="Cyt_P450_E_grp-I"/>
</dbReference>
<protein>
    <recommendedName>
        <fullName evidence="9">Cytochrome P450</fullName>
    </recommendedName>
</protein>